<dbReference type="InterPro" id="IPR036188">
    <property type="entry name" value="FAD/NAD-bd_sf"/>
</dbReference>
<dbReference type="Gene3D" id="3.50.50.60">
    <property type="entry name" value="FAD/NAD(P)-binding domain"/>
    <property type="match status" value="2"/>
</dbReference>
<protein>
    <recommendedName>
        <fullName evidence="2">FAD/NAD(P)-binding domain-containing protein</fullName>
    </recommendedName>
</protein>
<dbReference type="PIRSF" id="PIRSF037495">
    <property type="entry name" value="Opine_OX_OoxA/HcnB"/>
    <property type="match status" value="1"/>
</dbReference>
<name>N8VL54_9GAMM</name>
<dbReference type="InterPro" id="IPR023753">
    <property type="entry name" value="FAD/NAD-binding_dom"/>
</dbReference>
<dbReference type="RefSeq" id="WP_004780588.1">
    <property type="nucleotide sequence ID" value="NZ_KB849397.1"/>
</dbReference>
<keyword evidence="1" id="KW-0560">Oxidoreductase</keyword>
<dbReference type="SUPFAM" id="SSF51905">
    <property type="entry name" value="FAD/NAD(P)-binding domain"/>
    <property type="match status" value="1"/>
</dbReference>
<dbReference type="InterPro" id="IPR017224">
    <property type="entry name" value="Opine_Oxase_asu/HCN_bsu"/>
</dbReference>
<dbReference type="Gene3D" id="1.10.10.1100">
    <property type="entry name" value="BFD-like [2Fe-2S]-binding domain"/>
    <property type="match status" value="1"/>
</dbReference>
<dbReference type="eggNOG" id="COG0446">
    <property type="taxonomic scope" value="Bacteria"/>
</dbReference>
<gene>
    <name evidence="3" type="ORF">F969_00469</name>
</gene>
<dbReference type="InterPro" id="IPR041854">
    <property type="entry name" value="BFD-like_2Fe2S-bd_dom_sf"/>
</dbReference>
<organism evidence="3 4">
    <name type="scientific">Acinetobacter variabilis</name>
    <dbReference type="NCBI Taxonomy" id="70346"/>
    <lineage>
        <taxon>Bacteria</taxon>
        <taxon>Pseudomonadati</taxon>
        <taxon>Pseudomonadota</taxon>
        <taxon>Gammaproteobacteria</taxon>
        <taxon>Moraxellales</taxon>
        <taxon>Moraxellaceae</taxon>
        <taxon>Acinetobacter</taxon>
    </lineage>
</organism>
<proteinExistence type="predicted"/>
<dbReference type="AlphaFoldDB" id="N8VL54"/>
<dbReference type="PANTHER" id="PTHR42949">
    <property type="entry name" value="ANAEROBIC GLYCEROL-3-PHOSPHATE DEHYDROGENASE SUBUNIT B"/>
    <property type="match status" value="1"/>
</dbReference>
<dbReference type="Pfam" id="PF07992">
    <property type="entry name" value="Pyr_redox_2"/>
    <property type="match status" value="1"/>
</dbReference>
<evidence type="ECO:0000256" key="1">
    <source>
        <dbReference type="ARBA" id="ARBA00023002"/>
    </source>
</evidence>
<accession>N8VL54</accession>
<dbReference type="PATRIC" id="fig|1217710.3.peg.444"/>
<keyword evidence="4" id="KW-1185">Reference proteome</keyword>
<evidence type="ECO:0000259" key="2">
    <source>
        <dbReference type="Pfam" id="PF07992"/>
    </source>
</evidence>
<comment type="caution">
    <text evidence="3">The sequence shown here is derived from an EMBL/GenBank/DDBJ whole genome shotgun (WGS) entry which is preliminary data.</text>
</comment>
<sequence length="420" mass="45341">MKTEYDIVIVGAGPAGLSAAIAAAESGQSVVILDNNPQAGGQIWRAGPIFPVPEIAQEKYRQIQAAPNIDLLYSAKIVAAPFAGQLLIELADTSINLTYQCLILCIGARELFLPFPGWTLPGVTGAGGLQALIKAGTPVKAERVVIAGSGPLLLASADTAQKAGAEVLYVAEQASKGAVRRFAFQLWRWPAKILQALSMPYRLYQPDNYVIEAIGKDRLERVRLQTPKGIVEIACDRLACGFGLVPNTQLAQLLGCQLKQNAIVVDEYQRSSVSQIFAAGECTGFGGSELSMVEGSIAGYTATGQNQKARQLFAQRQRYQTFAHLLGESFKLRPELKKLARPDTIFCRCEDVSYAKVLERESWIDAKLHTRCGMGACQGSTCATAAACLFDWQLPNARPPLLPTRVKSLIAMSTTPLNQK</sequence>
<dbReference type="Proteomes" id="UP000013070">
    <property type="component" value="Unassembled WGS sequence"/>
</dbReference>
<dbReference type="GO" id="GO:0016491">
    <property type="term" value="F:oxidoreductase activity"/>
    <property type="evidence" value="ECO:0007669"/>
    <property type="project" value="UniProtKB-KW"/>
</dbReference>
<evidence type="ECO:0000313" key="3">
    <source>
        <dbReference type="EMBL" id="ENV00602.1"/>
    </source>
</evidence>
<feature type="domain" description="FAD/NAD(P)-binding" evidence="2">
    <location>
        <begin position="5"/>
        <end position="285"/>
    </location>
</feature>
<dbReference type="PRINTS" id="PR00411">
    <property type="entry name" value="PNDRDTASEI"/>
</dbReference>
<dbReference type="EMBL" id="APPE01000027">
    <property type="protein sequence ID" value="ENV00602.1"/>
    <property type="molecule type" value="Genomic_DNA"/>
</dbReference>
<dbReference type="PANTHER" id="PTHR42949:SF3">
    <property type="entry name" value="ANAEROBIC GLYCEROL-3-PHOSPHATE DEHYDROGENASE SUBUNIT B"/>
    <property type="match status" value="1"/>
</dbReference>
<evidence type="ECO:0000313" key="4">
    <source>
        <dbReference type="Proteomes" id="UP000013070"/>
    </source>
</evidence>
<dbReference type="HOGENOM" id="CLU_030705_1_2_6"/>
<reference evidence="3 4" key="1">
    <citation type="submission" date="2013-02" db="EMBL/GenBank/DDBJ databases">
        <title>The Genome Sequence of Acinetobacter sp. NIPH 899.</title>
        <authorList>
            <consortium name="The Broad Institute Genome Sequencing Platform"/>
            <consortium name="The Broad Institute Genome Sequencing Center for Infectious Disease"/>
            <person name="Cerqueira G."/>
            <person name="Feldgarden M."/>
            <person name="Courvalin P."/>
            <person name="Perichon B."/>
            <person name="Grillot-Courvalin C."/>
            <person name="Clermont D."/>
            <person name="Rocha E."/>
            <person name="Yoon E.-J."/>
            <person name="Nemec A."/>
            <person name="Walker B."/>
            <person name="Young S.K."/>
            <person name="Zeng Q."/>
            <person name="Gargeya S."/>
            <person name="Fitzgerald M."/>
            <person name="Haas B."/>
            <person name="Abouelleil A."/>
            <person name="Alvarado L."/>
            <person name="Arachchi H.M."/>
            <person name="Berlin A.M."/>
            <person name="Chapman S.B."/>
            <person name="Dewar J."/>
            <person name="Goldberg J."/>
            <person name="Griggs A."/>
            <person name="Gujja S."/>
            <person name="Hansen M."/>
            <person name="Howarth C."/>
            <person name="Imamovic A."/>
            <person name="Larimer J."/>
            <person name="McCowan C."/>
            <person name="Murphy C."/>
            <person name="Neiman D."/>
            <person name="Pearson M."/>
            <person name="Priest M."/>
            <person name="Roberts A."/>
            <person name="Saif S."/>
            <person name="Shea T."/>
            <person name="Sisk P."/>
            <person name="Sykes S."/>
            <person name="Wortman J."/>
            <person name="Nusbaum C."/>
            <person name="Birren B."/>
        </authorList>
    </citation>
    <scope>NUCLEOTIDE SEQUENCE [LARGE SCALE GENOMIC DNA]</scope>
    <source>
        <strain evidence="3 4">NIPH 899</strain>
    </source>
</reference>
<dbReference type="InterPro" id="IPR051691">
    <property type="entry name" value="Metab_Enz_Cyan_OpOx_G3PDH"/>
</dbReference>
<dbReference type="PRINTS" id="PR00368">
    <property type="entry name" value="FADPNR"/>
</dbReference>